<comment type="similarity">
    <text evidence="1 5">Belongs to the glycosyl hydrolase 1 family.</text>
</comment>
<dbReference type="FunFam" id="3.20.20.80:FF:000004">
    <property type="entry name" value="Beta-glucosidase 6-phospho-beta-glucosidase"/>
    <property type="match status" value="1"/>
</dbReference>
<dbReference type="InterPro" id="IPR001360">
    <property type="entry name" value="Glyco_hydro_1"/>
</dbReference>
<proteinExistence type="inferred from homology"/>
<dbReference type="HOGENOM" id="CLU_001859_0_2_9"/>
<dbReference type="Gene3D" id="3.20.20.80">
    <property type="entry name" value="Glycosidases"/>
    <property type="match status" value="1"/>
</dbReference>
<dbReference type="AlphaFoldDB" id="E0NH78"/>
<dbReference type="GO" id="GO:0005829">
    <property type="term" value="C:cytosol"/>
    <property type="evidence" value="ECO:0007669"/>
    <property type="project" value="TreeGrafter"/>
</dbReference>
<dbReference type="SUPFAM" id="SSF51445">
    <property type="entry name" value="(Trans)glycosidases"/>
    <property type="match status" value="1"/>
</dbReference>
<dbReference type="EMBL" id="AEEG01000006">
    <property type="protein sequence ID" value="EFL95224.1"/>
    <property type="molecule type" value="Genomic_DNA"/>
</dbReference>
<keyword evidence="3 6" id="KW-0326">Glycosidase</keyword>
<dbReference type="InterPro" id="IPR033132">
    <property type="entry name" value="GH_1_N_CS"/>
</dbReference>
<dbReference type="EC" id="3.2.1.86" evidence="7"/>
<dbReference type="GO" id="GO:0016052">
    <property type="term" value="P:carbohydrate catabolic process"/>
    <property type="evidence" value="ECO:0007669"/>
    <property type="project" value="TreeGrafter"/>
</dbReference>
<dbReference type="PROSITE" id="PS00653">
    <property type="entry name" value="GLYCOSYL_HYDROL_F1_2"/>
    <property type="match status" value="1"/>
</dbReference>
<dbReference type="PANTHER" id="PTHR10353:SF85">
    <property type="entry name" value="ARYL-PHOSPHO-BETA-D-GLUCOSIDASE BGLA"/>
    <property type="match status" value="1"/>
</dbReference>
<evidence type="ECO:0000313" key="7">
    <source>
        <dbReference type="EMBL" id="EFL95224.1"/>
    </source>
</evidence>
<organism evidence="7 8">
    <name type="scientific">Pediococcus acidilactici DSM 20284</name>
    <dbReference type="NCBI Taxonomy" id="862514"/>
    <lineage>
        <taxon>Bacteria</taxon>
        <taxon>Bacillati</taxon>
        <taxon>Bacillota</taxon>
        <taxon>Bacilli</taxon>
        <taxon>Lactobacillales</taxon>
        <taxon>Lactobacillaceae</taxon>
        <taxon>Pediococcus</taxon>
        <taxon>Pediococcus acidilactici group</taxon>
    </lineage>
</organism>
<evidence type="ECO:0000256" key="5">
    <source>
        <dbReference type="RuleBase" id="RU003690"/>
    </source>
</evidence>
<accession>E0NH78</accession>
<dbReference type="InterPro" id="IPR017853">
    <property type="entry name" value="GH"/>
</dbReference>
<evidence type="ECO:0000256" key="2">
    <source>
        <dbReference type="ARBA" id="ARBA00022801"/>
    </source>
</evidence>
<name>E0NH78_PEDAC</name>
<dbReference type="PROSITE" id="PS00572">
    <property type="entry name" value="GLYCOSYL_HYDROL_F1_1"/>
    <property type="match status" value="1"/>
</dbReference>
<comment type="caution">
    <text evidence="7">The sequence shown here is derived from an EMBL/GenBank/DDBJ whole genome shotgun (WGS) entry which is preliminary data.</text>
</comment>
<reference evidence="7" key="1">
    <citation type="submission" date="2010-07" db="EMBL/GenBank/DDBJ databases">
        <authorList>
            <person name="Muzny D."/>
            <person name="Qin X."/>
            <person name="Deng J."/>
            <person name="Jiang H."/>
            <person name="Liu Y."/>
            <person name="Qu J."/>
            <person name="Song X.-Z."/>
            <person name="Zhang L."/>
            <person name="Thornton R."/>
            <person name="Coyle M."/>
            <person name="Francisco L."/>
            <person name="Jackson L."/>
            <person name="Javaid M."/>
            <person name="Korchina V."/>
            <person name="Kovar C."/>
            <person name="Mata R."/>
            <person name="Mathew T."/>
            <person name="Ngo R."/>
            <person name="Nguyen L."/>
            <person name="Nguyen N."/>
            <person name="Okwuonu G."/>
            <person name="Ongeri F."/>
            <person name="Pham C."/>
            <person name="Simmons D."/>
            <person name="Wilczek-Boney K."/>
            <person name="Hale W."/>
            <person name="Jakkamsetti A."/>
            <person name="Pham P."/>
            <person name="Ruth R."/>
            <person name="San Lucas F."/>
            <person name="Warren J."/>
            <person name="Zhang J."/>
            <person name="Zhao Z."/>
            <person name="Zhou C."/>
            <person name="Zhu D."/>
            <person name="Lee S."/>
            <person name="Bess C."/>
            <person name="Blankenburg K."/>
            <person name="Forbes L."/>
            <person name="Fu Q."/>
            <person name="Gubbala S."/>
            <person name="Hirani K."/>
            <person name="Jayaseelan J.C."/>
            <person name="Lara F."/>
            <person name="Munidasa M."/>
            <person name="Palculict T."/>
            <person name="Patil S."/>
            <person name="Pu L.-L."/>
            <person name="Saada N."/>
            <person name="Tang L."/>
            <person name="Weissenberger G."/>
            <person name="Zhu Y."/>
            <person name="Hemphill L."/>
            <person name="Shang Y."/>
            <person name="Youmans B."/>
            <person name="Ayvaz T."/>
            <person name="Ross M."/>
            <person name="Santibanez J."/>
            <person name="Aqrawi P."/>
            <person name="Gross S."/>
            <person name="Joshi V."/>
            <person name="Fowler G."/>
            <person name="Nazareth L."/>
            <person name="Reid J."/>
            <person name="Worley K."/>
            <person name="Petrosino J."/>
            <person name="Highlander S."/>
            <person name="Gibbs R."/>
        </authorList>
    </citation>
    <scope>NUCLEOTIDE SEQUENCE [LARGE SCALE GENOMIC DNA]</scope>
    <source>
        <strain evidence="7">DSM 20284</strain>
    </source>
</reference>
<dbReference type="Proteomes" id="UP000004470">
    <property type="component" value="Unassembled WGS sequence"/>
</dbReference>
<evidence type="ECO:0000256" key="3">
    <source>
        <dbReference type="ARBA" id="ARBA00023295"/>
    </source>
</evidence>
<evidence type="ECO:0000256" key="6">
    <source>
        <dbReference type="RuleBase" id="RU004468"/>
    </source>
</evidence>
<dbReference type="PANTHER" id="PTHR10353">
    <property type="entry name" value="GLYCOSYL HYDROLASE"/>
    <property type="match status" value="1"/>
</dbReference>
<gene>
    <name evidence="7" type="primary">bglA4</name>
    <name evidence="7" type="ORF">HMPREF0623_1401</name>
</gene>
<keyword evidence="8" id="KW-1185">Reference proteome</keyword>
<evidence type="ECO:0000256" key="4">
    <source>
        <dbReference type="PROSITE-ProRule" id="PRU10055"/>
    </source>
</evidence>
<dbReference type="CAZy" id="GH1">
    <property type="family name" value="Glycoside Hydrolase Family 1"/>
</dbReference>
<dbReference type="eggNOG" id="COG2723">
    <property type="taxonomic scope" value="Bacteria"/>
</dbReference>
<dbReference type="NCBIfam" id="NF007154">
    <property type="entry name" value="PRK09589.1"/>
    <property type="match status" value="1"/>
</dbReference>
<protein>
    <submittedName>
        <fullName evidence="7">Glycosyl hydrolase, family 1</fullName>
        <ecNumber evidence="7">3.2.1.86</ecNumber>
    </submittedName>
</protein>
<sequence>MFCVLFAKHVFCLPKNCTKSMGRCKIKCKGFHQFNKGDEHMTKLPKNFLWGGAVAAHQLEGAWQADGKGVSVADVMTAGTKDHPREITDGVVPGKNYPNHEGIDFYHRYKDDVKLFAELGIKAFRTSIAWTRIFPNGDDPEPNEAGLQFYDNLFDECLKYGIEPVVTLAHFEMPYHLVKKYNGFADRRVIDLFVRFAEVCFKRYRNKVKYWMTFNEINNQTMYNNDFLMATNSGLIFKAGENREAAMYQAAHYELVASARAVKLGHEINPDFQIGCMINFTPLYPLNSAPNNVMLAERLMQRRYWFSDVHVNGVYPANIEAYLQRKGYRTDITEEDRQLLKEGTVDYAGFSYYSSYTVALPAGMDLDADELPLEKIVVDNPHVKTSDWGWSIDPVGLRYSLNWLTDRYHLPLFIVENGLGAYDKVTEDGQIHDPYRVAYLRAHIEEMEKAVELDGVDLMGYTPWGFIDLVSASTGQMSKRYGFIYVDKDDEGNGTLNRSKKDSFAWYQKVIQSNGEDLA</sequence>
<evidence type="ECO:0000256" key="1">
    <source>
        <dbReference type="ARBA" id="ARBA00010838"/>
    </source>
</evidence>
<dbReference type="PRINTS" id="PR00131">
    <property type="entry name" value="GLHYDRLASE1"/>
</dbReference>
<evidence type="ECO:0000313" key="8">
    <source>
        <dbReference type="Proteomes" id="UP000004470"/>
    </source>
</evidence>
<feature type="active site" description="Nucleophile" evidence="4">
    <location>
        <position position="416"/>
    </location>
</feature>
<keyword evidence="2 6" id="KW-0378">Hydrolase</keyword>
<dbReference type="InterPro" id="IPR018120">
    <property type="entry name" value="Glyco_hydro_1_AS"/>
</dbReference>
<dbReference type="GO" id="GO:0008706">
    <property type="term" value="F:6-phospho-beta-glucosidase activity"/>
    <property type="evidence" value="ECO:0007669"/>
    <property type="project" value="UniProtKB-EC"/>
</dbReference>
<dbReference type="Pfam" id="PF00232">
    <property type="entry name" value="Glyco_hydro_1"/>
    <property type="match status" value="1"/>
</dbReference>